<gene>
    <name evidence="1" type="ORF">DC094_12975</name>
</gene>
<sequence length="276" mass="30443">MAGLLITKFKRAKKPAQNNYKDHTMKKISGLIKIITTASLTLAVVSVAAVANADSFGRYLVNSNFKYFNYDQSCTNLSEDQFYDIYDNCLAQIDPDGNDVSNSQASQMLQQLKQCMSAKGLSVKSQQRCIAMSKGDQQNAIAAISGALKQVANSRGTQQITLPLPPKSQLINHMYPEDLGGKLGNMKLTLASAVFQSDVSIQEMAAYYRGKVGEFLEYRHSNGDISFIKGAGKEVKQPQALFKAQMEKPNIKISKKVNMMTGKPVKGSQITIFYQR</sequence>
<proteinExistence type="predicted"/>
<accession>A0A2V1GYS2</accession>
<dbReference type="Proteomes" id="UP000244906">
    <property type="component" value="Unassembled WGS sequence"/>
</dbReference>
<organism evidence="1 2">
    <name type="scientific">Pelagibaculum spongiae</name>
    <dbReference type="NCBI Taxonomy" id="2080658"/>
    <lineage>
        <taxon>Bacteria</taxon>
        <taxon>Pseudomonadati</taxon>
        <taxon>Pseudomonadota</taxon>
        <taxon>Gammaproteobacteria</taxon>
        <taxon>Oceanospirillales</taxon>
        <taxon>Pelagibaculum</taxon>
    </lineage>
</organism>
<protein>
    <submittedName>
        <fullName evidence="1">Uncharacterized protein</fullName>
    </submittedName>
</protein>
<name>A0A2V1GYS2_9GAMM</name>
<dbReference type="EMBL" id="QDDL01000005">
    <property type="protein sequence ID" value="PVZ68206.1"/>
    <property type="molecule type" value="Genomic_DNA"/>
</dbReference>
<keyword evidence="2" id="KW-1185">Reference proteome</keyword>
<evidence type="ECO:0000313" key="2">
    <source>
        <dbReference type="Proteomes" id="UP000244906"/>
    </source>
</evidence>
<dbReference type="AlphaFoldDB" id="A0A2V1GYS2"/>
<evidence type="ECO:0000313" key="1">
    <source>
        <dbReference type="EMBL" id="PVZ68206.1"/>
    </source>
</evidence>
<comment type="caution">
    <text evidence="1">The sequence shown here is derived from an EMBL/GenBank/DDBJ whole genome shotgun (WGS) entry which is preliminary data.</text>
</comment>
<reference evidence="1 2" key="1">
    <citation type="submission" date="2018-04" db="EMBL/GenBank/DDBJ databases">
        <title>Thalassorhabdus spongiae gen. nov., sp. nov., isolated from a marine sponge in South-West Iceland.</title>
        <authorList>
            <person name="Knobloch S."/>
            <person name="Daussin A."/>
            <person name="Johannsson R."/>
            <person name="Marteinsson V.T."/>
        </authorList>
    </citation>
    <scope>NUCLEOTIDE SEQUENCE [LARGE SCALE GENOMIC DNA]</scope>
    <source>
        <strain evidence="1 2">Hp12</strain>
    </source>
</reference>